<sequence length="339" mass="36933">MPWHVGIYTKLVAPPMQVCGGSIVSARVVISGDYLVGAGKRYRPWNDRMDEHAQKTDDDLALVIVASPFIINAYVQPVCLDFDYGLDKKHLTDGTAVCMGDSGGGLSFPENSSSGMLFYLRGVVSTAPKSVNENLCNIFTFGTFTHIGKHEQFIREVVRVGAAEPLSVPSTPRQPPPDTPRNPKPFPFPEFKTGGKPKPLPKVTEDYTNDFFEPGTSRSDDATDVDYTVKVIEENLGTQTSPTTGTQPSDVDVIRTGGKPKSSDLFVPGTSRSDDATNVDYTVKGLNLAHPQGLNLPHLQGLNLVHLQGHNLAHLQGLNLVHLQRHNLAHLQGLNLNYP</sequence>
<organism evidence="2 3">
    <name type="scientific">Operophtera brumata</name>
    <name type="common">Winter moth</name>
    <name type="synonym">Phalaena brumata</name>
    <dbReference type="NCBI Taxonomy" id="104452"/>
    <lineage>
        <taxon>Eukaryota</taxon>
        <taxon>Metazoa</taxon>
        <taxon>Ecdysozoa</taxon>
        <taxon>Arthropoda</taxon>
        <taxon>Hexapoda</taxon>
        <taxon>Insecta</taxon>
        <taxon>Pterygota</taxon>
        <taxon>Neoptera</taxon>
        <taxon>Endopterygota</taxon>
        <taxon>Lepidoptera</taxon>
        <taxon>Glossata</taxon>
        <taxon>Ditrysia</taxon>
        <taxon>Geometroidea</taxon>
        <taxon>Geometridae</taxon>
        <taxon>Larentiinae</taxon>
        <taxon>Operophtera</taxon>
    </lineage>
</organism>
<comment type="caution">
    <text evidence="2">The sequence shown here is derived from an EMBL/GenBank/DDBJ whole genome shotgun (WGS) entry which is preliminary data.</text>
</comment>
<dbReference type="SUPFAM" id="SSF50494">
    <property type="entry name" value="Trypsin-like serine proteases"/>
    <property type="match status" value="1"/>
</dbReference>
<name>A0A0L7L908_OPEBR</name>
<dbReference type="EMBL" id="JTDY01002159">
    <property type="protein sequence ID" value="KOB71982.1"/>
    <property type="molecule type" value="Genomic_DNA"/>
</dbReference>
<feature type="compositionally biased region" description="Pro residues" evidence="1">
    <location>
        <begin position="172"/>
        <end position="188"/>
    </location>
</feature>
<evidence type="ECO:0000256" key="1">
    <source>
        <dbReference type="SAM" id="MobiDB-lite"/>
    </source>
</evidence>
<accession>A0A0L7L908</accession>
<evidence type="ECO:0000313" key="3">
    <source>
        <dbReference type="Proteomes" id="UP000037510"/>
    </source>
</evidence>
<dbReference type="Gene3D" id="2.40.10.10">
    <property type="entry name" value="Trypsin-like serine proteases"/>
    <property type="match status" value="1"/>
</dbReference>
<dbReference type="STRING" id="104452.A0A0L7L908"/>
<reference evidence="2 3" key="1">
    <citation type="journal article" date="2015" name="Genome Biol. Evol.">
        <title>The genome of winter moth (Operophtera brumata) provides a genomic perspective on sexual dimorphism and phenology.</title>
        <authorList>
            <person name="Derks M.F."/>
            <person name="Smit S."/>
            <person name="Salis L."/>
            <person name="Schijlen E."/>
            <person name="Bossers A."/>
            <person name="Mateman C."/>
            <person name="Pijl A.S."/>
            <person name="de Ridder D."/>
            <person name="Groenen M.A."/>
            <person name="Visser M.E."/>
            <person name="Megens H.J."/>
        </authorList>
    </citation>
    <scope>NUCLEOTIDE SEQUENCE [LARGE SCALE GENOMIC DNA]</scope>
    <source>
        <strain evidence="2">WM2013NL</strain>
        <tissue evidence="2">Head and thorax</tissue>
    </source>
</reference>
<protein>
    <submittedName>
        <fullName evidence="2">Pattern recognition serine proteinase</fullName>
    </submittedName>
</protein>
<keyword evidence="3" id="KW-1185">Reference proteome</keyword>
<evidence type="ECO:0000313" key="2">
    <source>
        <dbReference type="EMBL" id="KOB71982.1"/>
    </source>
</evidence>
<dbReference type="Proteomes" id="UP000037510">
    <property type="component" value="Unassembled WGS sequence"/>
</dbReference>
<feature type="compositionally biased region" description="Low complexity" evidence="1">
    <location>
        <begin position="237"/>
        <end position="249"/>
    </location>
</feature>
<gene>
    <name evidence="2" type="ORF">OBRU01_12259</name>
</gene>
<proteinExistence type="predicted"/>
<dbReference type="AlphaFoldDB" id="A0A0L7L908"/>
<dbReference type="InterPro" id="IPR009003">
    <property type="entry name" value="Peptidase_S1_PA"/>
</dbReference>
<feature type="region of interest" description="Disordered" evidence="1">
    <location>
        <begin position="166"/>
        <end position="271"/>
    </location>
</feature>
<dbReference type="InterPro" id="IPR043504">
    <property type="entry name" value="Peptidase_S1_PA_chymotrypsin"/>
</dbReference>